<dbReference type="GO" id="GO:0005829">
    <property type="term" value="C:cytosol"/>
    <property type="evidence" value="ECO:0007669"/>
    <property type="project" value="TreeGrafter"/>
</dbReference>
<comment type="caution">
    <text evidence="2">The sequence shown here is derived from an EMBL/GenBank/DDBJ whole genome shotgun (WGS) entry which is preliminary data.</text>
</comment>
<evidence type="ECO:0000313" key="3">
    <source>
        <dbReference type="Proteomes" id="UP001058974"/>
    </source>
</evidence>
<evidence type="ECO:0000313" key="2">
    <source>
        <dbReference type="EMBL" id="KAI5384064.1"/>
    </source>
</evidence>
<dbReference type="Proteomes" id="UP001058974">
    <property type="component" value="Chromosome 7"/>
</dbReference>
<protein>
    <recommendedName>
        <fullName evidence="1">DhaK domain-containing protein</fullName>
    </recommendedName>
</protein>
<keyword evidence="3" id="KW-1185">Reference proteome</keyword>
<gene>
    <name evidence="2" type="ORF">KIW84_071176</name>
</gene>
<accession>A0A9D4VJH3</accession>
<dbReference type="Gramene" id="Psat07G0117600-T1">
    <property type="protein sequence ID" value="KAI5384064.1"/>
    <property type="gene ID" value="KIW84_071176"/>
</dbReference>
<dbReference type="GO" id="GO:0004371">
    <property type="term" value="F:glycerone kinase activity"/>
    <property type="evidence" value="ECO:0007669"/>
    <property type="project" value="InterPro"/>
</dbReference>
<dbReference type="PANTHER" id="PTHR28629">
    <property type="entry name" value="TRIOKINASE/FMN CYCLASE"/>
    <property type="match status" value="1"/>
</dbReference>
<dbReference type="AlphaFoldDB" id="A0A9D4VJH3"/>
<proteinExistence type="predicted"/>
<dbReference type="PANTHER" id="PTHR28629:SF4">
    <property type="entry name" value="TRIOKINASE_FMN CYCLASE"/>
    <property type="match status" value="1"/>
</dbReference>
<sequence>MLTSFTKRSTGGCWNVLLQKAPSPVVSNLDAYSFAGSNFRGGSGHEPAHAGFVGKGMLTATICGDVFASPTVDAILAGIRTVTDPLECLLLHDSSLSLQHVGASLALIYLCSSGFATQQCQAGPLQTPGFGFGHRSIAVGLTELDFVSEMGTAEPGCLVDFVMDFSLVLMCRLKCILQMNAVSGWLGMFTCYMQHQHEYCIWLLLMCC</sequence>
<reference evidence="2 3" key="1">
    <citation type="journal article" date="2022" name="Nat. Genet.">
        <title>Improved pea reference genome and pan-genome highlight genomic features and evolutionary characteristics.</title>
        <authorList>
            <person name="Yang T."/>
            <person name="Liu R."/>
            <person name="Luo Y."/>
            <person name="Hu S."/>
            <person name="Wang D."/>
            <person name="Wang C."/>
            <person name="Pandey M.K."/>
            <person name="Ge S."/>
            <person name="Xu Q."/>
            <person name="Li N."/>
            <person name="Li G."/>
            <person name="Huang Y."/>
            <person name="Saxena R.K."/>
            <person name="Ji Y."/>
            <person name="Li M."/>
            <person name="Yan X."/>
            <person name="He Y."/>
            <person name="Liu Y."/>
            <person name="Wang X."/>
            <person name="Xiang C."/>
            <person name="Varshney R.K."/>
            <person name="Ding H."/>
            <person name="Gao S."/>
            <person name="Zong X."/>
        </authorList>
    </citation>
    <scope>NUCLEOTIDE SEQUENCE [LARGE SCALE GENOMIC DNA]</scope>
    <source>
        <strain evidence="2 3">cv. Zhongwan 6</strain>
    </source>
</reference>
<name>A0A9D4VJH3_PEA</name>
<dbReference type="Gene3D" id="3.40.50.10440">
    <property type="entry name" value="Dihydroxyacetone kinase, domain 1"/>
    <property type="match status" value="1"/>
</dbReference>
<organism evidence="2 3">
    <name type="scientific">Pisum sativum</name>
    <name type="common">Garden pea</name>
    <name type="synonym">Lathyrus oleraceus</name>
    <dbReference type="NCBI Taxonomy" id="3888"/>
    <lineage>
        <taxon>Eukaryota</taxon>
        <taxon>Viridiplantae</taxon>
        <taxon>Streptophyta</taxon>
        <taxon>Embryophyta</taxon>
        <taxon>Tracheophyta</taxon>
        <taxon>Spermatophyta</taxon>
        <taxon>Magnoliopsida</taxon>
        <taxon>eudicotyledons</taxon>
        <taxon>Gunneridae</taxon>
        <taxon>Pentapetalae</taxon>
        <taxon>rosids</taxon>
        <taxon>fabids</taxon>
        <taxon>Fabales</taxon>
        <taxon>Fabaceae</taxon>
        <taxon>Papilionoideae</taxon>
        <taxon>50 kb inversion clade</taxon>
        <taxon>NPAAA clade</taxon>
        <taxon>Hologalegina</taxon>
        <taxon>IRL clade</taxon>
        <taxon>Fabeae</taxon>
        <taxon>Lathyrus</taxon>
    </lineage>
</organism>
<dbReference type="InterPro" id="IPR050861">
    <property type="entry name" value="Dihydroxyacetone_Kinase"/>
</dbReference>
<feature type="domain" description="DhaK" evidence="1">
    <location>
        <begin position="1"/>
        <end position="91"/>
    </location>
</feature>
<dbReference type="GO" id="GO:0019563">
    <property type="term" value="P:glycerol catabolic process"/>
    <property type="evidence" value="ECO:0007669"/>
    <property type="project" value="TreeGrafter"/>
</dbReference>
<dbReference type="PROSITE" id="PS51481">
    <property type="entry name" value="DHAK"/>
    <property type="match status" value="1"/>
</dbReference>
<dbReference type="EMBL" id="JAMSHJ010000007">
    <property type="protein sequence ID" value="KAI5384064.1"/>
    <property type="molecule type" value="Genomic_DNA"/>
</dbReference>
<dbReference type="InterPro" id="IPR004006">
    <property type="entry name" value="DhaK_dom"/>
</dbReference>
<dbReference type="Pfam" id="PF02733">
    <property type="entry name" value="Dak1"/>
    <property type="match status" value="1"/>
</dbReference>
<evidence type="ECO:0000259" key="1">
    <source>
        <dbReference type="PROSITE" id="PS51481"/>
    </source>
</evidence>
<dbReference type="SUPFAM" id="SSF82549">
    <property type="entry name" value="DAK1/DegV-like"/>
    <property type="match status" value="1"/>
</dbReference>